<dbReference type="SUPFAM" id="SSF51161">
    <property type="entry name" value="Trimeric LpxA-like enzymes"/>
    <property type="match status" value="1"/>
</dbReference>
<keyword evidence="3" id="KW-0808">Transferase</keyword>
<dbReference type="PANTHER" id="PTHR23416:SF78">
    <property type="entry name" value="LIPOPOLYSACCHARIDE BIOSYNTHESIS O-ACETYL TRANSFERASE WBBJ-RELATED"/>
    <property type="match status" value="1"/>
</dbReference>
<dbReference type="RefSeq" id="WP_047620791.1">
    <property type="nucleotide sequence ID" value="NZ_BLCR01000189.1"/>
</dbReference>
<reference evidence="2" key="1">
    <citation type="journal article" date="2008" name="FEMS Microbiol. Rev.">
        <title>Structure and genetics of Shigella O antigens.</title>
        <authorList>
            <person name="Liu B."/>
            <person name="Knirel Y.A."/>
            <person name="Feng L."/>
            <person name="Perepelov A.V."/>
            <person name="Senchenkova S.N."/>
            <person name="Wang Q."/>
            <person name="Reeves P.R."/>
            <person name="Wang L."/>
        </authorList>
    </citation>
    <scope>NUCLEOTIDE SEQUENCE</scope>
</reference>
<dbReference type="PANTHER" id="PTHR23416">
    <property type="entry name" value="SIALIC ACID SYNTHASE-RELATED"/>
    <property type="match status" value="1"/>
</dbReference>
<evidence type="ECO:0000256" key="1">
    <source>
        <dbReference type="SAM" id="Phobius"/>
    </source>
</evidence>
<name>B5L3N2_ECOLX</name>
<keyword evidence="1" id="KW-0472">Membrane</keyword>
<evidence type="ECO:0000313" key="3">
    <source>
        <dbReference type="EMBL" id="MWL45981.1"/>
    </source>
</evidence>
<dbReference type="GO" id="GO:0016746">
    <property type="term" value="F:acyltransferase activity"/>
    <property type="evidence" value="ECO:0007669"/>
    <property type="project" value="UniProtKB-KW"/>
</dbReference>
<organism evidence="2">
    <name type="scientific">Escherichia coli</name>
    <dbReference type="NCBI Taxonomy" id="562"/>
    <lineage>
        <taxon>Bacteria</taxon>
        <taxon>Pseudomonadati</taxon>
        <taxon>Pseudomonadota</taxon>
        <taxon>Gammaproteobacteria</taxon>
        <taxon>Enterobacterales</taxon>
        <taxon>Enterobacteriaceae</taxon>
        <taxon>Escherichia</taxon>
    </lineage>
</organism>
<proteinExistence type="predicted"/>
<dbReference type="Proteomes" id="UP000487258">
    <property type="component" value="Unassembled WGS sequence"/>
</dbReference>
<gene>
    <name evidence="2" type="primary">wfgM</name>
    <name evidence="3" type="ORF">GQM04_10705</name>
</gene>
<evidence type="ECO:0000313" key="2">
    <source>
        <dbReference type="EMBL" id="ACA24902.1"/>
    </source>
</evidence>
<dbReference type="EMBL" id="WTMY01000076">
    <property type="protein sequence ID" value="MWL45981.1"/>
    <property type="molecule type" value="Genomic_DNA"/>
</dbReference>
<reference evidence="3 4" key="2">
    <citation type="submission" date="2019-12" db="EMBL/GenBank/DDBJ databases">
        <title>Enteriobacteria Tanzani isolates_10432.</title>
        <authorList>
            <person name="Subbiah M."/>
            <person name="Call D."/>
        </authorList>
    </citation>
    <scope>NUCLEOTIDE SEQUENCE [LARGE SCALE GENOMIC DNA]</scope>
    <source>
        <strain evidence="3 4">10432wF6</strain>
    </source>
</reference>
<dbReference type="Gene3D" id="2.160.10.10">
    <property type="entry name" value="Hexapeptide repeat proteins"/>
    <property type="match status" value="1"/>
</dbReference>
<sequence>MNGRGLFKLIKYPLNLIVCILRLIPNFLLVLVYDFLTMVPTKIGVLLRYVVVKSMSRNIGDNVYIGRYVILKNIKKLHIGNNVSIHEFCYIDAVGSITIGDNVSIAHNSSIISFEHTWSDTSVPIKYNKIITKPIIIEDDVWIGCGVRILSGSYVSKRSILAAGTVFKLSGEKNSIYVGMPSKKKKEI</sequence>
<keyword evidence="3" id="KW-0012">Acyltransferase</keyword>
<keyword evidence="1" id="KW-1133">Transmembrane helix</keyword>
<dbReference type="AlphaFoldDB" id="B5L3N2"/>
<protein>
    <submittedName>
        <fullName evidence="3">Acyltransferase</fullName>
    </submittedName>
    <submittedName>
        <fullName evidence="2">WfgM</fullName>
    </submittedName>
</protein>
<dbReference type="InterPro" id="IPR051159">
    <property type="entry name" value="Hexapeptide_acetyltransf"/>
</dbReference>
<dbReference type="InterPro" id="IPR011004">
    <property type="entry name" value="Trimer_LpxA-like_sf"/>
</dbReference>
<feature type="transmembrane region" description="Helical" evidence="1">
    <location>
        <begin position="12"/>
        <end position="33"/>
    </location>
</feature>
<dbReference type="CDD" id="cd04647">
    <property type="entry name" value="LbH_MAT_like"/>
    <property type="match status" value="1"/>
</dbReference>
<accession>B5L3N2</accession>
<dbReference type="EMBL" id="EU294177">
    <property type="protein sequence ID" value="ACA24902.1"/>
    <property type="molecule type" value="Genomic_DNA"/>
</dbReference>
<keyword evidence="1" id="KW-0812">Transmembrane</keyword>
<evidence type="ECO:0000313" key="4">
    <source>
        <dbReference type="Proteomes" id="UP000487258"/>
    </source>
</evidence>